<gene>
    <name evidence="2" type="ORF">AB6A40_007551</name>
</gene>
<dbReference type="PANTHER" id="PTHR31134">
    <property type="entry name" value="TRANSMEMBRANE PROTEIN 128"/>
    <property type="match status" value="1"/>
</dbReference>
<feature type="transmembrane region" description="Helical" evidence="1">
    <location>
        <begin position="45"/>
        <end position="62"/>
    </location>
</feature>
<comment type="caution">
    <text evidence="2">The sequence shown here is derived from an EMBL/GenBank/DDBJ whole genome shotgun (WGS) entry which is preliminary data.</text>
</comment>
<dbReference type="PANTHER" id="PTHR31134:SF1">
    <property type="entry name" value="TRANSMEMBRANE PROTEIN 128"/>
    <property type="match status" value="1"/>
</dbReference>
<feature type="transmembrane region" description="Helical" evidence="1">
    <location>
        <begin position="74"/>
        <end position="97"/>
    </location>
</feature>
<protein>
    <recommendedName>
        <fullName evidence="4">Transmembrane protein</fullName>
    </recommendedName>
</protein>
<reference evidence="2 3" key="1">
    <citation type="submission" date="2024-08" db="EMBL/GenBank/DDBJ databases">
        <title>Gnathostoma spinigerum genome.</title>
        <authorList>
            <person name="Gonzalez-Bertolin B."/>
            <person name="Monzon S."/>
            <person name="Zaballos A."/>
            <person name="Jimenez P."/>
            <person name="Dekumyoy P."/>
            <person name="Varona S."/>
            <person name="Cuesta I."/>
            <person name="Sumanam S."/>
            <person name="Adisakwattana P."/>
            <person name="Gasser R.B."/>
            <person name="Hernandez-Gonzalez A."/>
            <person name="Young N.D."/>
            <person name="Perteguer M.J."/>
        </authorList>
    </citation>
    <scope>NUCLEOTIDE SEQUENCE [LARGE SCALE GENOMIC DNA]</scope>
    <source>
        <strain evidence="2">AL3</strain>
        <tissue evidence="2">Liver</tissue>
    </source>
</reference>
<dbReference type="EMBL" id="JBGFUD010006182">
    <property type="protein sequence ID" value="MFH4980842.1"/>
    <property type="molecule type" value="Genomic_DNA"/>
</dbReference>
<keyword evidence="1" id="KW-1133">Transmembrane helix</keyword>
<dbReference type="Pfam" id="PF20479">
    <property type="entry name" value="TMEM128"/>
    <property type="match status" value="1"/>
</dbReference>
<feature type="transmembrane region" description="Helical" evidence="1">
    <location>
        <begin position="139"/>
        <end position="157"/>
    </location>
</feature>
<proteinExistence type="predicted"/>
<feature type="transmembrane region" description="Helical" evidence="1">
    <location>
        <begin position="113"/>
        <end position="133"/>
    </location>
</feature>
<evidence type="ECO:0008006" key="4">
    <source>
        <dbReference type="Google" id="ProtNLM"/>
    </source>
</evidence>
<evidence type="ECO:0000313" key="2">
    <source>
        <dbReference type="EMBL" id="MFH4980842.1"/>
    </source>
</evidence>
<sequence>MKTRRRLYTNFTTESMDSGISSIAPQSNLQKNHIDSYRNIRPENILWMIVFALTVWYFELPMKLLVDYRVHRPYLLLSAIFLLLFLTIGFISLFVVARPNHDQNRWFFTHSKLLPLALFVFLISCVLFCVATWEMYNVWSIYVVFVTVMSTQAFVSFL</sequence>
<accession>A0ABD6EW88</accession>
<dbReference type="InterPro" id="IPR033579">
    <property type="entry name" value="TMEM128"/>
</dbReference>
<evidence type="ECO:0000313" key="3">
    <source>
        <dbReference type="Proteomes" id="UP001608902"/>
    </source>
</evidence>
<keyword evidence="1" id="KW-0472">Membrane</keyword>
<dbReference type="AlphaFoldDB" id="A0ABD6EW88"/>
<dbReference type="Proteomes" id="UP001608902">
    <property type="component" value="Unassembled WGS sequence"/>
</dbReference>
<keyword evidence="1" id="KW-0812">Transmembrane</keyword>
<evidence type="ECO:0000256" key="1">
    <source>
        <dbReference type="SAM" id="Phobius"/>
    </source>
</evidence>
<organism evidence="2 3">
    <name type="scientific">Gnathostoma spinigerum</name>
    <dbReference type="NCBI Taxonomy" id="75299"/>
    <lineage>
        <taxon>Eukaryota</taxon>
        <taxon>Metazoa</taxon>
        <taxon>Ecdysozoa</taxon>
        <taxon>Nematoda</taxon>
        <taxon>Chromadorea</taxon>
        <taxon>Rhabditida</taxon>
        <taxon>Spirurina</taxon>
        <taxon>Gnathostomatomorpha</taxon>
        <taxon>Gnathostomatoidea</taxon>
        <taxon>Gnathostomatidae</taxon>
        <taxon>Gnathostoma</taxon>
    </lineage>
</organism>
<keyword evidence="3" id="KW-1185">Reference proteome</keyword>
<name>A0ABD6EW88_9BILA</name>